<dbReference type="KEGG" id="vg:8303260"/>
<dbReference type="Proteomes" id="UP000001515">
    <property type="component" value="Segment"/>
</dbReference>
<dbReference type="EMBL" id="FM207411">
    <property type="protein sequence ID" value="CAR63207.1"/>
    <property type="molecule type" value="Genomic_DNA"/>
</dbReference>
<reference evidence="1 2" key="1">
    <citation type="journal article" date="2009" name="Environ. Microbiol.">
        <title>Comparative genomics of marine cyanomyoviruses reveals the widespread occurrence of Synechococcus host genes localized to a hyperplastic region: implications for mechanisms of cyanophage evolution.</title>
        <authorList>
            <person name="Millard A.D."/>
            <person name="Zwirglmaier K."/>
            <person name="Downey M.J."/>
            <person name="Mann N.H."/>
            <person name="Scanlan D.J."/>
        </authorList>
    </citation>
    <scope>NUCLEOTIDE SEQUENCE</scope>
</reference>
<name>C7BUX8_9CAUD</name>
<accession>C7BUX8</accession>
<sequence>MALSAIAVTLITSDMENYRYHKTDMDSDSRPPSCYQLKYRGVTYWSCYRMHLHEYFEGLLKVEPSNRRG</sequence>
<keyword evidence="2" id="KW-1185">Reference proteome</keyword>
<dbReference type="RefSeq" id="YP_003097244.1">
    <property type="nucleotide sequence ID" value="NC_013085.1"/>
</dbReference>
<protein>
    <submittedName>
        <fullName evidence="1">Uncharacterized protein</fullName>
    </submittedName>
</protein>
<evidence type="ECO:0000313" key="1">
    <source>
        <dbReference type="EMBL" id="CAR63207.1"/>
    </source>
</evidence>
<evidence type="ECO:0000313" key="2">
    <source>
        <dbReference type="Proteomes" id="UP000001515"/>
    </source>
</evidence>
<organism evidence="1 2">
    <name type="scientific">Synechococcus phage S-RSM4</name>
    <dbReference type="NCBI Taxonomy" id="555387"/>
    <lineage>
        <taxon>Viruses</taxon>
        <taxon>Duplodnaviria</taxon>
        <taxon>Heunggongvirae</taxon>
        <taxon>Uroviricota</taxon>
        <taxon>Caudoviricetes</taxon>
        <taxon>Pantevenvirales</taxon>
        <taxon>Kyanoviridae</taxon>
        <taxon>Gibbetvirus</taxon>
        <taxon>Gibbetvirus rsm4</taxon>
    </lineage>
</organism>
<gene>
    <name evidence="1" type="ORF">SRSM4_010</name>
</gene>
<proteinExistence type="predicted"/>
<dbReference type="GeneID" id="8303260"/>